<gene>
    <name evidence="1" type="ORF">GFSPODELE1_LOCUS10663</name>
</gene>
<protein>
    <submittedName>
        <fullName evidence="1">Uncharacterized protein</fullName>
    </submittedName>
</protein>
<evidence type="ECO:0000313" key="2">
    <source>
        <dbReference type="Proteomes" id="UP001497453"/>
    </source>
</evidence>
<sequence length="106" mass="12169">MPSLPALLYQPSPSYDHLRPVSARHTTWVRIKQPSSDKVMEYDVHQRLSDRTLTPGRCESFRSLHHGPTVMHQGFPSVHSVLAGLMQHHFISLRIPRHSATLLRRS</sequence>
<dbReference type="EMBL" id="OZ037952">
    <property type="protein sequence ID" value="CAL1716244.1"/>
    <property type="molecule type" value="Genomic_DNA"/>
</dbReference>
<keyword evidence="2" id="KW-1185">Reference proteome</keyword>
<dbReference type="Proteomes" id="UP001497453">
    <property type="component" value="Chromosome 9"/>
</dbReference>
<evidence type="ECO:0000313" key="1">
    <source>
        <dbReference type="EMBL" id="CAL1716244.1"/>
    </source>
</evidence>
<reference evidence="2" key="1">
    <citation type="submission" date="2024-04" db="EMBL/GenBank/DDBJ databases">
        <authorList>
            <person name="Shaw F."/>
            <person name="Minotto A."/>
        </authorList>
    </citation>
    <scope>NUCLEOTIDE SEQUENCE [LARGE SCALE GENOMIC DNA]</scope>
</reference>
<name>A0ABP1EBN9_9APHY</name>
<organism evidence="1 2">
    <name type="scientific">Somion occarium</name>
    <dbReference type="NCBI Taxonomy" id="3059160"/>
    <lineage>
        <taxon>Eukaryota</taxon>
        <taxon>Fungi</taxon>
        <taxon>Dikarya</taxon>
        <taxon>Basidiomycota</taxon>
        <taxon>Agaricomycotina</taxon>
        <taxon>Agaricomycetes</taxon>
        <taxon>Polyporales</taxon>
        <taxon>Cerrenaceae</taxon>
        <taxon>Somion</taxon>
    </lineage>
</organism>
<proteinExistence type="predicted"/>
<accession>A0ABP1EBN9</accession>